<evidence type="ECO:0000313" key="14">
    <source>
        <dbReference type="EMBL" id="RKD75356.1"/>
    </source>
</evidence>
<evidence type="ECO:0000256" key="5">
    <source>
        <dbReference type="ARBA" id="ARBA00022475"/>
    </source>
</evidence>
<dbReference type="GO" id="GO:0009306">
    <property type="term" value="P:protein secretion"/>
    <property type="evidence" value="ECO:0007669"/>
    <property type="project" value="InterPro"/>
</dbReference>
<feature type="region of interest" description="Disordered" evidence="13">
    <location>
        <begin position="227"/>
        <end position="249"/>
    </location>
</feature>
<sequence>MKLRLDLQFFSGEKTEKATPKKKEESRNKGQVAKSNDVNTALMMLGFFLFLFFYAGTVGEYLMDMMSHVFTEYLLRDITIASVEDIMFEITVESSIVLLPLMAVAVVIGTAAAAMQVGLKYTPEAIKMKLEKIDPLKGFKRIFSARAIVELFKSLFKITLVGAVVFTIIYIHLDDLLMMYQKHPLDGFYLIARLTGLIGVASAILLVILAVPDYIYQRYDHEKQMRMSKHDVKEEHKKMEGDPRIKSKRRQKQMDMAMNRMMQEVPKADVVITNPTHFAVVLKYEDGSMAAPVVTAKGADFVAKKIKELAREDHIPMVENKPLARALFSQADIGDEVPEDLFKAVAEVLAYIYRLKHKI</sequence>
<feature type="transmembrane region" description="Helical" evidence="12">
    <location>
        <begin position="38"/>
        <end position="56"/>
    </location>
</feature>
<evidence type="ECO:0000256" key="4">
    <source>
        <dbReference type="ARBA" id="ARBA00022448"/>
    </source>
</evidence>
<keyword evidence="4 12" id="KW-0813">Transport</keyword>
<keyword evidence="11 12" id="KW-1006">Bacterial flagellum protein export</keyword>
<keyword evidence="5 12" id="KW-1003">Cell membrane</keyword>
<organism evidence="14 15">
    <name type="scientific">Sinobaca qinghaiensis</name>
    <dbReference type="NCBI Taxonomy" id="342944"/>
    <lineage>
        <taxon>Bacteria</taxon>
        <taxon>Bacillati</taxon>
        <taxon>Bacillota</taxon>
        <taxon>Bacilli</taxon>
        <taxon>Bacillales</taxon>
        <taxon>Sporolactobacillaceae</taxon>
        <taxon>Sinobaca</taxon>
    </lineage>
</organism>
<keyword evidence="14" id="KW-0966">Cell projection</keyword>
<evidence type="ECO:0000256" key="8">
    <source>
        <dbReference type="ARBA" id="ARBA00022927"/>
    </source>
</evidence>
<protein>
    <recommendedName>
        <fullName evidence="3 12">Flagellar biosynthetic protein FlhB</fullName>
    </recommendedName>
</protein>
<keyword evidence="14" id="KW-0969">Cilium</keyword>
<evidence type="ECO:0000256" key="12">
    <source>
        <dbReference type="RuleBase" id="RU364091"/>
    </source>
</evidence>
<proteinExistence type="inferred from homology"/>
<comment type="subcellular location">
    <subcellularLocation>
        <location evidence="1">Cell membrane</location>
        <topology evidence="1">Multi-pass membrane protein</topology>
    </subcellularLocation>
</comment>
<dbReference type="RefSeq" id="WP_120192241.1">
    <property type="nucleotide sequence ID" value="NZ_RAPK01000007.1"/>
</dbReference>
<evidence type="ECO:0000313" key="15">
    <source>
        <dbReference type="Proteomes" id="UP000285120"/>
    </source>
</evidence>
<keyword evidence="10 12" id="KW-0472">Membrane</keyword>
<feature type="transmembrane region" description="Helical" evidence="12">
    <location>
        <begin position="97"/>
        <end position="119"/>
    </location>
</feature>
<evidence type="ECO:0000256" key="11">
    <source>
        <dbReference type="ARBA" id="ARBA00023225"/>
    </source>
</evidence>
<evidence type="ECO:0000256" key="10">
    <source>
        <dbReference type="ARBA" id="ARBA00023136"/>
    </source>
</evidence>
<dbReference type="Pfam" id="PF01312">
    <property type="entry name" value="Bac_export_2"/>
    <property type="match status" value="1"/>
</dbReference>
<dbReference type="OrthoDB" id="9807950at2"/>
<name>A0A419V613_9BACL</name>
<feature type="compositionally biased region" description="Basic and acidic residues" evidence="13">
    <location>
        <begin position="227"/>
        <end position="245"/>
    </location>
</feature>
<reference evidence="14 15" key="1">
    <citation type="submission" date="2018-09" db="EMBL/GenBank/DDBJ databases">
        <title>Genomic Encyclopedia of Archaeal and Bacterial Type Strains, Phase II (KMG-II): from individual species to whole genera.</title>
        <authorList>
            <person name="Goeker M."/>
        </authorList>
    </citation>
    <scope>NUCLEOTIDE SEQUENCE [LARGE SCALE GENOMIC DNA]</scope>
    <source>
        <strain evidence="14 15">DSM 17008</strain>
    </source>
</reference>
<evidence type="ECO:0000256" key="13">
    <source>
        <dbReference type="SAM" id="MobiDB-lite"/>
    </source>
</evidence>
<keyword evidence="14" id="KW-0282">Flagellum</keyword>
<comment type="caution">
    <text evidence="14">The sequence shown here is derived from an EMBL/GenBank/DDBJ whole genome shotgun (WGS) entry which is preliminary data.</text>
</comment>
<dbReference type="NCBIfam" id="TIGR00328">
    <property type="entry name" value="flhB"/>
    <property type="match status" value="1"/>
</dbReference>
<accession>A0A419V613</accession>
<keyword evidence="8 12" id="KW-0653">Protein transport</keyword>
<feature type="transmembrane region" description="Helical" evidence="12">
    <location>
        <begin position="151"/>
        <end position="171"/>
    </location>
</feature>
<dbReference type="PANTHER" id="PTHR30531">
    <property type="entry name" value="FLAGELLAR BIOSYNTHETIC PROTEIN FLHB"/>
    <property type="match status" value="1"/>
</dbReference>
<dbReference type="GO" id="GO:0044780">
    <property type="term" value="P:bacterial-type flagellum assembly"/>
    <property type="evidence" value="ECO:0007669"/>
    <property type="project" value="InterPro"/>
</dbReference>
<evidence type="ECO:0000256" key="7">
    <source>
        <dbReference type="ARBA" id="ARBA00022795"/>
    </source>
</evidence>
<dbReference type="InterPro" id="IPR006136">
    <property type="entry name" value="FlhB"/>
</dbReference>
<keyword evidence="15" id="KW-1185">Reference proteome</keyword>
<comment type="function">
    <text evidence="12">Required for formation of the rod structure in the basal body of the flagellar apparatus. Together with FliI and FliH, may constitute the export apparatus of flagellin.</text>
</comment>
<dbReference type="AlphaFoldDB" id="A0A419V613"/>
<comment type="similarity">
    <text evidence="2 12">Belongs to the type III secretion exporter family.</text>
</comment>
<gene>
    <name evidence="12" type="primary">flhB</name>
    <name evidence="14" type="ORF">ATL39_1055</name>
</gene>
<keyword evidence="9 12" id="KW-1133">Transmembrane helix</keyword>
<dbReference type="Proteomes" id="UP000285120">
    <property type="component" value="Unassembled WGS sequence"/>
</dbReference>
<dbReference type="SUPFAM" id="SSF160544">
    <property type="entry name" value="EscU C-terminal domain-like"/>
    <property type="match status" value="1"/>
</dbReference>
<dbReference type="PRINTS" id="PR00950">
    <property type="entry name" value="TYPE3IMSPROT"/>
</dbReference>
<dbReference type="FunFam" id="3.40.1690.10:FF:000001">
    <property type="entry name" value="Flagellar biosynthetic protein FlhB"/>
    <property type="match status" value="1"/>
</dbReference>
<dbReference type="EMBL" id="RAPK01000007">
    <property type="protein sequence ID" value="RKD75356.1"/>
    <property type="molecule type" value="Genomic_DNA"/>
</dbReference>
<dbReference type="InterPro" id="IPR029025">
    <property type="entry name" value="T3SS_substrate_exporter_C"/>
</dbReference>
<evidence type="ECO:0000256" key="2">
    <source>
        <dbReference type="ARBA" id="ARBA00010690"/>
    </source>
</evidence>
<keyword evidence="7 12" id="KW-1005">Bacterial flagellum biogenesis</keyword>
<evidence type="ECO:0000256" key="6">
    <source>
        <dbReference type="ARBA" id="ARBA00022692"/>
    </source>
</evidence>
<dbReference type="InterPro" id="IPR006135">
    <property type="entry name" value="T3SS_substrate_exporter"/>
</dbReference>
<feature type="transmembrane region" description="Helical" evidence="12">
    <location>
        <begin position="191"/>
        <end position="216"/>
    </location>
</feature>
<evidence type="ECO:0000256" key="3">
    <source>
        <dbReference type="ARBA" id="ARBA00021622"/>
    </source>
</evidence>
<dbReference type="GO" id="GO:0005886">
    <property type="term" value="C:plasma membrane"/>
    <property type="evidence" value="ECO:0007669"/>
    <property type="project" value="UniProtKB-SubCell"/>
</dbReference>
<dbReference type="Gene3D" id="3.40.1690.10">
    <property type="entry name" value="secretion proteins EscU"/>
    <property type="match status" value="1"/>
</dbReference>
<evidence type="ECO:0000256" key="9">
    <source>
        <dbReference type="ARBA" id="ARBA00022989"/>
    </source>
</evidence>
<keyword evidence="6 12" id="KW-0812">Transmembrane</keyword>
<evidence type="ECO:0000256" key="1">
    <source>
        <dbReference type="ARBA" id="ARBA00004651"/>
    </source>
</evidence>
<dbReference type="PANTHER" id="PTHR30531:SF12">
    <property type="entry name" value="FLAGELLAR BIOSYNTHETIC PROTEIN FLHB"/>
    <property type="match status" value="1"/>
</dbReference>